<dbReference type="GO" id="GO:0000139">
    <property type="term" value="C:Golgi membrane"/>
    <property type="evidence" value="ECO:0007669"/>
    <property type="project" value="UniProtKB-SubCell"/>
</dbReference>
<comment type="similarity">
    <text evidence="3">Belongs to the TVP38/TMEM64 family.</text>
</comment>
<evidence type="ECO:0000313" key="13">
    <source>
        <dbReference type="EMBL" id="PIL36788.1"/>
    </source>
</evidence>
<feature type="domain" description="VTT" evidence="12">
    <location>
        <begin position="193"/>
        <end position="307"/>
    </location>
</feature>
<dbReference type="STRING" id="1077348.A0A2G8ST93"/>
<evidence type="ECO:0000259" key="12">
    <source>
        <dbReference type="Pfam" id="PF09335"/>
    </source>
</evidence>
<evidence type="ECO:0000256" key="10">
    <source>
        <dbReference type="SAM" id="MobiDB-lite"/>
    </source>
</evidence>
<evidence type="ECO:0000256" key="6">
    <source>
        <dbReference type="ARBA" id="ARBA00022692"/>
    </source>
</evidence>
<keyword evidence="8" id="KW-0333">Golgi apparatus</keyword>
<comment type="caution">
    <text evidence="13">The sequence shown here is derived from an EMBL/GenBank/DDBJ whole genome shotgun (WGS) entry which is preliminary data.</text>
</comment>
<comment type="subcellular location">
    <subcellularLocation>
        <location evidence="2">Golgi apparatus membrane</location>
        <topology evidence="2">Multi-pass membrane protein</topology>
    </subcellularLocation>
</comment>
<evidence type="ECO:0000256" key="11">
    <source>
        <dbReference type="SAM" id="Phobius"/>
    </source>
</evidence>
<feature type="transmembrane region" description="Helical" evidence="11">
    <location>
        <begin position="212"/>
        <end position="232"/>
    </location>
</feature>
<reference evidence="13 14" key="1">
    <citation type="journal article" date="2015" name="Sci. Rep.">
        <title>Chromosome-level genome map provides insights into diverse defense mechanisms in the medicinal fungus Ganoderma sinense.</title>
        <authorList>
            <person name="Zhu Y."/>
            <person name="Xu J."/>
            <person name="Sun C."/>
            <person name="Zhou S."/>
            <person name="Xu H."/>
            <person name="Nelson D.R."/>
            <person name="Qian J."/>
            <person name="Song J."/>
            <person name="Luo H."/>
            <person name="Xiang L."/>
            <person name="Li Y."/>
            <person name="Xu Z."/>
            <person name="Ji A."/>
            <person name="Wang L."/>
            <person name="Lu S."/>
            <person name="Hayward A."/>
            <person name="Sun W."/>
            <person name="Li X."/>
            <person name="Schwartz D.C."/>
            <person name="Wang Y."/>
            <person name="Chen S."/>
        </authorList>
    </citation>
    <scope>NUCLEOTIDE SEQUENCE [LARGE SCALE GENOMIC DNA]</scope>
    <source>
        <strain evidence="13 14">ZZ0214-1</strain>
    </source>
</reference>
<keyword evidence="14" id="KW-1185">Reference proteome</keyword>
<proteinExistence type="inferred from homology"/>
<feature type="transmembrane region" description="Helical" evidence="11">
    <location>
        <begin position="59"/>
        <end position="80"/>
    </location>
</feature>
<feature type="transmembrane region" description="Helical" evidence="11">
    <location>
        <begin position="92"/>
        <end position="112"/>
    </location>
</feature>
<accession>A0A2G8ST93</accession>
<feature type="transmembrane region" description="Helical" evidence="11">
    <location>
        <begin position="332"/>
        <end position="354"/>
    </location>
</feature>
<name>A0A2G8ST93_9APHY</name>
<dbReference type="EMBL" id="AYKW01000001">
    <property type="protein sequence ID" value="PIL36788.1"/>
    <property type="molecule type" value="Genomic_DNA"/>
</dbReference>
<comment type="function">
    <text evidence="1">Golgi membrane protein involved in vesicular trafficking and spindle migration.</text>
</comment>
<keyword evidence="7 11" id="KW-1133">Transmembrane helix</keyword>
<dbReference type="InterPro" id="IPR051076">
    <property type="entry name" value="Golgi_membrane_TVP38/TMEM64"/>
</dbReference>
<organism evidence="13 14">
    <name type="scientific">Ganoderma sinense ZZ0214-1</name>
    <dbReference type="NCBI Taxonomy" id="1077348"/>
    <lineage>
        <taxon>Eukaryota</taxon>
        <taxon>Fungi</taxon>
        <taxon>Dikarya</taxon>
        <taxon>Basidiomycota</taxon>
        <taxon>Agaricomycotina</taxon>
        <taxon>Agaricomycetes</taxon>
        <taxon>Polyporales</taxon>
        <taxon>Polyporaceae</taxon>
        <taxon>Ganoderma</taxon>
    </lineage>
</organism>
<gene>
    <name evidence="13" type="ORF">GSI_00478</name>
</gene>
<feature type="region of interest" description="Disordered" evidence="10">
    <location>
        <begin position="432"/>
        <end position="453"/>
    </location>
</feature>
<sequence length="453" mass="49441">MHHSRPSQFHPPFSPAPCPIASSWASPSGSSLSASPYASSASPAYTLPRSLRIANLIKPWIPIILYVITTLGFLVAVSFWKVEVFQGAHPFAVALCFGHHVYTAHVTTLTGLDDLSRWLKSDTYQGYAVIFTLIFITTIREYSFPFIDTVMRQLCGIPSAQWCDCDFEFGIPGGPTDDHEADADIPAAPVPLYSTLIILAGYTFGPWTGVIISYWASLAGAIVVFTLSRTFFRASISRWLSCTSWIKRSVRAIENNPKLLFLIRLAPYPYNVMNCLLAASPSLTFRTYTVCTALSLPKLIIHTSIGSSIHSFAEYHVKRPGSENGEDYGSTLSHYSTVAGIGLCLAIFVYLSYITRKAVDEELRDEDAMDATYSEERIAFLSHEEGNSPDLEEHMTEAPHALEIRQVPTRGNSPTPVSLVVAEAAGIAHVGHVHGPAGSTNLQGPSPPSPSDA</sequence>
<evidence type="ECO:0000313" key="14">
    <source>
        <dbReference type="Proteomes" id="UP000230002"/>
    </source>
</evidence>
<evidence type="ECO:0000256" key="3">
    <source>
        <dbReference type="ARBA" id="ARBA00008640"/>
    </source>
</evidence>
<evidence type="ECO:0000256" key="7">
    <source>
        <dbReference type="ARBA" id="ARBA00022989"/>
    </source>
</evidence>
<protein>
    <recommendedName>
        <fullName evidence="4">Golgi apparatus membrane protein TVP38</fullName>
    </recommendedName>
    <alternativeName>
        <fullName evidence="5">Golgi apparatus membrane protein tvp38</fullName>
    </alternativeName>
</protein>
<feature type="transmembrane region" description="Helical" evidence="11">
    <location>
        <begin position="124"/>
        <end position="142"/>
    </location>
</feature>
<dbReference type="GO" id="GO:0000022">
    <property type="term" value="P:mitotic spindle elongation"/>
    <property type="evidence" value="ECO:0007669"/>
    <property type="project" value="TreeGrafter"/>
</dbReference>
<keyword evidence="9 11" id="KW-0472">Membrane</keyword>
<evidence type="ECO:0000256" key="1">
    <source>
        <dbReference type="ARBA" id="ARBA00002978"/>
    </source>
</evidence>
<evidence type="ECO:0000256" key="4">
    <source>
        <dbReference type="ARBA" id="ARBA00013533"/>
    </source>
</evidence>
<dbReference type="GO" id="GO:0016192">
    <property type="term" value="P:vesicle-mediated transport"/>
    <property type="evidence" value="ECO:0007669"/>
    <property type="project" value="TreeGrafter"/>
</dbReference>
<dbReference type="OrthoDB" id="166803at2759"/>
<dbReference type="PANTHER" id="PTHR47549:SF3">
    <property type="entry name" value="GOLGI APPARATUS MEMBRANE PROTEIN TVP38"/>
    <property type="match status" value="1"/>
</dbReference>
<dbReference type="PANTHER" id="PTHR47549">
    <property type="entry name" value="GOLGI APPARATUS MEMBRANE PROTEIN TVP38-RELATED"/>
    <property type="match status" value="1"/>
</dbReference>
<dbReference type="InterPro" id="IPR032816">
    <property type="entry name" value="VTT_dom"/>
</dbReference>
<evidence type="ECO:0000256" key="2">
    <source>
        <dbReference type="ARBA" id="ARBA00004653"/>
    </source>
</evidence>
<dbReference type="AlphaFoldDB" id="A0A2G8ST93"/>
<dbReference type="Pfam" id="PF09335">
    <property type="entry name" value="VTT_dom"/>
    <property type="match status" value="1"/>
</dbReference>
<evidence type="ECO:0000256" key="9">
    <source>
        <dbReference type="ARBA" id="ARBA00023136"/>
    </source>
</evidence>
<keyword evidence="6 11" id="KW-0812">Transmembrane</keyword>
<evidence type="ECO:0000256" key="5">
    <source>
        <dbReference type="ARBA" id="ARBA00020673"/>
    </source>
</evidence>
<evidence type="ECO:0000256" key="8">
    <source>
        <dbReference type="ARBA" id="ARBA00023034"/>
    </source>
</evidence>
<dbReference type="Proteomes" id="UP000230002">
    <property type="component" value="Unassembled WGS sequence"/>
</dbReference>